<dbReference type="InterPro" id="IPR050325">
    <property type="entry name" value="Prot/Nucl_acid_deglycase"/>
</dbReference>
<dbReference type="InterPro" id="IPR029062">
    <property type="entry name" value="Class_I_gatase-like"/>
</dbReference>
<keyword evidence="2" id="KW-0808">Transferase</keyword>
<dbReference type="AlphaFoldDB" id="A0A3S9UZU9"/>
<dbReference type="GO" id="GO:0005737">
    <property type="term" value="C:cytoplasm"/>
    <property type="evidence" value="ECO:0007669"/>
    <property type="project" value="TreeGrafter"/>
</dbReference>
<feature type="domain" description="DJ-1/PfpI" evidence="1">
    <location>
        <begin position="6"/>
        <end position="176"/>
    </location>
</feature>
<evidence type="ECO:0000259" key="1">
    <source>
        <dbReference type="Pfam" id="PF01965"/>
    </source>
</evidence>
<keyword evidence="2" id="KW-0315">Glutamine amidotransferase</keyword>
<dbReference type="OrthoDB" id="6003696at2"/>
<gene>
    <name evidence="2" type="ORF">EI981_16060</name>
</gene>
<protein>
    <submittedName>
        <fullName evidence="2">Glutamine amidotransferase</fullName>
    </submittedName>
</protein>
<organism evidence="2 3">
    <name type="scientific">Paenibacillus lutimineralis</name>
    <dbReference type="NCBI Taxonomy" id="2707005"/>
    <lineage>
        <taxon>Bacteria</taxon>
        <taxon>Bacillati</taxon>
        <taxon>Bacillota</taxon>
        <taxon>Bacilli</taxon>
        <taxon>Bacillales</taxon>
        <taxon>Paenibacillaceae</taxon>
        <taxon>Paenibacillus</taxon>
    </lineage>
</organism>
<evidence type="ECO:0000313" key="3">
    <source>
        <dbReference type="Proteomes" id="UP000270678"/>
    </source>
</evidence>
<keyword evidence="3" id="KW-1185">Reference proteome</keyword>
<proteinExistence type="predicted"/>
<dbReference type="EMBL" id="CP034346">
    <property type="protein sequence ID" value="AZS15801.1"/>
    <property type="molecule type" value="Genomic_DNA"/>
</dbReference>
<dbReference type="Pfam" id="PF01965">
    <property type="entry name" value="DJ-1_PfpI"/>
    <property type="match status" value="1"/>
</dbReference>
<dbReference type="PANTHER" id="PTHR48094">
    <property type="entry name" value="PROTEIN/NUCLEIC ACID DEGLYCASE DJ-1-RELATED"/>
    <property type="match status" value="1"/>
</dbReference>
<sequence>MPANNAYLYVFDTMSDWEYGYLVAELNSGRFFRSELAPLKVVTVGATKDIITTMGGLKIKPDIPLVDCTLESKDLIILPGGNTWGEKIHQPILKKIGKAIDNGTVVAAICGATEGLANSGYLNSRKHTSNNLEYLKMVCPTYKGEDFYELGPAVSDNNLVTSSGVAPLEFAMEVLKVLDVFAPETLHAWYNLNKTHQAEYFFQLMDSINNEPNEKK</sequence>
<evidence type="ECO:0000313" key="2">
    <source>
        <dbReference type="EMBL" id="AZS15801.1"/>
    </source>
</evidence>
<accession>A0A3S9UZU9</accession>
<dbReference type="KEGG" id="plut:EI981_16060"/>
<dbReference type="PANTHER" id="PTHR48094:SF19">
    <property type="entry name" value="DJ-1_PFPI DOMAIN-CONTAINING PROTEIN"/>
    <property type="match status" value="1"/>
</dbReference>
<dbReference type="InterPro" id="IPR002818">
    <property type="entry name" value="DJ-1/PfpI"/>
</dbReference>
<dbReference type="Gene3D" id="3.40.50.880">
    <property type="match status" value="1"/>
</dbReference>
<reference evidence="3" key="1">
    <citation type="submission" date="2018-12" db="EMBL/GenBank/DDBJ databases">
        <title>Complete genome sequence of Paenibacillus sp. MBLB1234.</title>
        <authorList>
            <person name="Nam Y.-D."/>
            <person name="Kang J."/>
            <person name="Chung W.-H."/>
            <person name="Park Y.S."/>
        </authorList>
    </citation>
    <scope>NUCLEOTIDE SEQUENCE [LARGE SCALE GENOMIC DNA]</scope>
    <source>
        <strain evidence="3">MBLB1234</strain>
    </source>
</reference>
<dbReference type="RefSeq" id="WP_126999802.1">
    <property type="nucleotide sequence ID" value="NZ_CP034346.1"/>
</dbReference>
<dbReference type="Proteomes" id="UP000270678">
    <property type="component" value="Chromosome"/>
</dbReference>
<dbReference type="SUPFAM" id="SSF52317">
    <property type="entry name" value="Class I glutamine amidotransferase-like"/>
    <property type="match status" value="1"/>
</dbReference>
<dbReference type="GO" id="GO:0016740">
    <property type="term" value="F:transferase activity"/>
    <property type="evidence" value="ECO:0007669"/>
    <property type="project" value="UniProtKB-KW"/>
</dbReference>
<dbReference type="CDD" id="cd03140">
    <property type="entry name" value="GATase1_PfpI_3"/>
    <property type="match status" value="1"/>
</dbReference>
<name>A0A3S9UZU9_9BACL</name>